<dbReference type="Gene3D" id="1.25.40.10">
    <property type="entry name" value="Tetratricopeptide repeat domain"/>
    <property type="match status" value="2"/>
</dbReference>
<dbReference type="SUPFAM" id="SSF81901">
    <property type="entry name" value="HCP-like"/>
    <property type="match status" value="2"/>
</dbReference>
<keyword evidence="3" id="KW-1185">Reference proteome</keyword>
<dbReference type="AlphaFoldDB" id="A0AAQ3P7F5"/>
<dbReference type="InterPro" id="IPR011990">
    <property type="entry name" value="TPR-like_helical_dom_sf"/>
</dbReference>
<accession>A0AAQ3P7F5</accession>
<dbReference type="PANTHER" id="PTHR45500:SF1">
    <property type="entry name" value="OS02G0202600 PROTEIN"/>
    <property type="match status" value="1"/>
</dbReference>
<evidence type="ECO:0000313" key="3">
    <source>
        <dbReference type="Proteomes" id="UP001374535"/>
    </source>
</evidence>
<keyword evidence="1" id="KW-1133">Transmembrane helix</keyword>
<feature type="transmembrane region" description="Helical" evidence="1">
    <location>
        <begin position="25"/>
        <end position="50"/>
    </location>
</feature>
<keyword evidence="1" id="KW-0812">Transmembrane</keyword>
<sequence>MLPRALLARFIQKSSTVSPFQFNQQAYYCVFIVLMSCFKIYAYLMGLEIFQRALHSRNKKALEFIAKGWNALKEVDRVIDYCELNDKRLIPLLRTAKENFELALEADNTNTHARYWLSRLHMKYHVPGANKAVGAALLVEAAEMGDPDAQYALGCHLRVEDLSLPSALSDGPYHDVVAAPLSLGTCVCVHARQLLIPLAVLLQNDYVHSDQQAFYYLEKAVDQLHPGALYLLGAVYLTGDCVKKDFASALWCFHRASEKGHAGAAIACGSLLLKGVEVPESLTKFSKKRGAAAHRRGKSKGSVAIDPVEMAREKFEIAAKAGCELGFKWLARLEEEERRVLTEGP</sequence>
<dbReference type="Proteomes" id="UP001374535">
    <property type="component" value="Chromosome 1"/>
</dbReference>
<proteinExistence type="predicted"/>
<dbReference type="EMBL" id="CP144700">
    <property type="protein sequence ID" value="WVZ22465.1"/>
    <property type="molecule type" value="Genomic_DNA"/>
</dbReference>
<reference evidence="2 3" key="1">
    <citation type="journal article" date="2023" name="Life. Sci Alliance">
        <title>Evolutionary insights into 3D genome organization and epigenetic landscape of Vigna mungo.</title>
        <authorList>
            <person name="Junaid A."/>
            <person name="Singh B."/>
            <person name="Bhatia S."/>
        </authorList>
    </citation>
    <scope>NUCLEOTIDE SEQUENCE [LARGE SCALE GENOMIC DNA]</scope>
    <source>
        <strain evidence="2">Urdbean</strain>
    </source>
</reference>
<organism evidence="2 3">
    <name type="scientific">Vigna mungo</name>
    <name type="common">Black gram</name>
    <name type="synonym">Phaseolus mungo</name>
    <dbReference type="NCBI Taxonomy" id="3915"/>
    <lineage>
        <taxon>Eukaryota</taxon>
        <taxon>Viridiplantae</taxon>
        <taxon>Streptophyta</taxon>
        <taxon>Embryophyta</taxon>
        <taxon>Tracheophyta</taxon>
        <taxon>Spermatophyta</taxon>
        <taxon>Magnoliopsida</taxon>
        <taxon>eudicotyledons</taxon>
        <taxon>Gunneridae</taxon>
        <taxon>Pentapetalae</taxon>
        <taxon>rosids</taxon>
        <taxon>fabids</taxon>
        <taxon>Fabales</taxon>
        <taxon>Fabaceae</taxon>
        <taxon>Papilionoideae</taxon>
        <taxon>50 kb inversion clade</taxon>
        <taxon>NPAAA clade</taxon>
        <taxon>indigoferoid/millettioid clade</taxon>
        <taxon>Phaseoleae</taxon>
        <taxon>Vigna</taxon>
    </lineage>
</organism>
<dbReference type="SMART" id="SM00671">
    <property type="entry name" value="SEL1"/>
    <property type="match status" value="2"/>
</dbReference>
<protein>
    <recommendedName>
        <fullName evidence="4">Binding protein</fullName>
    </recommendedName>
</protein>
<name>A0AAQ3P7F5_VIGMU</name>
<dbReference type="Pfam" id="PF08238">
    <property type="entry name" value="Sel1"/>
    <property type="match status" value="2"/>
</dbReference>
<evidence type="ECO:0000313" key="2">
    <source>
        <dbReference type="EMBL" id="WVZ22465.1"/>
    </source>
</evidence>
<evidence type="ECO:0008006" key="4">
    <source>
        <dbReference type="Google" id="ProtNLM"/>
    </source>
</evidence>
<dbReference type="InterPro" id="IPR006597">
    <property type="entry name" value="Sel1-like"/>
</dbReference>
<keyword evidence="1" id="KW-0472">Membrane</keyword>
<dbReference type="PANTHER" id="PTHR45500">
    <property type="entry name" value="OS02G0202600 PROTEIN"/>
    <property type="match status" value="1"/>
</dbReference>
<evidence type="ECO:0000256" key="1">
    <source>
        <dbReference type="SAM" id="Phobius"/>
    </source>
</evidence>
<gene>
    <name evidence="2" type="ORF">V8G54_001009</name>
</gene>